<evidence type="ECO:0000313" key="2">
    <source>
        <dbReference type="Proteomes" id="UP000321192"/>
    </source>
</evidence>
<proteinExistence type="predicted"/>
<dbReference type="EMBL" id="SSFD01000189">
    <property type="protein sequence ID" value="TXH84127.1"/>
    <property type="molecule type" value="Genomic_DNA"/>
</dbReference>
<comment type="caution">
    <text evidence="1">The sequence shown here is derived from an EMBL/GenBank/DDBJ whole genome shotgun (WGS) entry which is preliminary data.</text>
</comment>
<evidence type="ECO:0000313" key="1">
    <source>
        <dbReference type="EMBL" id="TXH84127.1"/>
    </source>
</evidence>
<dbReference type="Proteomes" id="UP000321192">
    <property type="component" value="Unassembled WGS sequence"/>
</dbReference>
<name>A0A5C7SKB7_THASP</name>
<reference evidence="1 2" key="1">
    <citation type="submission" date="2018-09" db="EMBL/GenBank/DDBJ databases">
        <title>Metagenome Assembled Genomes from an Advanced Water Purification Facility.</title>
        <authorList>
            <person name="Stamps B.W."/>
            <person name="Spear J.R."/>
        </authorList>
    </citation>
    <scope>NUCLEOTIDE SEQUENCE [LARGE SCALE GENOMIC DNA]</scope>
    <source>
        <strain evidence="1">Bin_27_1</strain>
    </source>
</reference>
<dbReference type="AlphaFoldDB" id="A0A5C7SKB7"/>
<dbReference type="RefSeq" id="WP_276658917.1">
    <property type="nucleotide sequence ID" value="NZ_SSFD01000189.1"/>
</dbReference>
<protein>
    <submittedName>
        <fullName evidence="1">Uncharacterized protein</fullName>
    </submittedName>
</protein>
<accession>A0A5C7SKB7</accession>
<organism evidence="1 2">
    <name type="scientific">Thauera aminoaromatica</name>
    <dbReference type="NCBI Taxonomy" id="164330"/>
    <lineage>
        <taxon>Bacteria</taxon>
        <taxon>Pseudomonadati</taxon>
        <taxon>Pseudomonadota</taxon>
        <taxon>Betaproteobacteria</taxon>
        <taxon>Rhodocyclales</taxon>
        <taxon>Zoogloeaceae</taxon>
        <taxon>Thauera</taxon>
    </lineage>
</organism>
<sequence length="78" mass="8551">MNPADAPIPQDSAPLELMTRAFEDGVGVIQKTNDFPALLAHLQQGMRPFAEACADLNPEAFELPSCQRIVARLFEPID</sequence>
<gene>
    <name evidence="1" type="ORF">E6Q80_12260</name>
</gene>